<accession>A0AA39TUM8</accession>
<dbReference type="AlphaFoldDB" id="A0AA39TUM8"/>
<proteinExistence type="predicted"/>
<evidence type="ECO:0000256" key="1">
    <source>
        <dbReference type="SAM" id="MobiDB-lite"/>
    </source>
</evidence>
<evidence type="ECO:0000313" key="3">
    <source>
        <dbReference type="Proteomes" id="UP001168877"/>
    </source>
</evidence>
<keyword evidence="3" id="KW-1185">Reference proteome</keyword>
<sequence length="83" mass="8792">MTSSSKLPASAHGVPPPSLPNSSGSRSASSYLPGSQKEDLAASSQSIKKKKRNRGSRSCYPLAIPEVPDLCLELQEHPSEEPC</sequence>
<comment type="caution">
    <text evidence="2">The sequence shown here is derived from an EMBL/GenBank/DDBJ whole genome shotgun (WGS) entry which is preliminary data.</text>
</comment>
<feature type="region of interest" description="Disordered" evidence="1">
    <location>
        <begin position="1"/>
        <end position="61"/>
    </location>
</feature>
<reference evidence="2" key="1">
    <citation type="journal article" date="2022" name="Plant J.">
        <title>Strategies of tolerance reflected in two North American maple genomes.</title>
        <authorList>
            <person name="McEvoy S.L."/>
            <person name="Sezen U.U."/>
            <person name="Trouern-Trend A."/>
            <person name="McMahon S.M."/>
            <person name="Schaberg P.G."/>
            <person name="Yang J."/>
            <person name="Wegrzyn J.L."/>
            <person name="Swenson N.G."/>
        </authorList>
    </citation>
    <scope>NUCLEOTIDE SEQUENCE</scope>
    <source>
        <strain evidence="2">NS2018</strain>
    </source>
</reference>
<name>A0AA39TUM8_ACESA</name>
<organism evidence="2 3">
    <name type="scientific">Acer saccharum</name>
    <name type="common">Sugar maple</name>
    <dbReference type="NCBI Taxonomy" id="4024"/>
    <lineage>
        <taxon>Eukaryota</taxon>
        <taxon>Viridiplantae</taxon>
        <taxon>Streptophyta</taxon>
        <taxon>Embryophyta</taxon>
        <taxon>Tracheophyta</taxon>
        <taxon>Spermatophyta</taxon>
        <taxon>Magnoliopsida</taxon>
        <taxon>eudicotyledons</taxon>
        <taxon>Gunneridae</taxon>
        <taxon>Pentapetalae</taxon>
        <taxon>rosids</taxon>
        <taxon>malvids</taxon>
        <taxon>Sapindales</taxon>
        <taxon>Sapindaceae</taxon>
        <taxon>Hippocastanoideae</taxon>
        <taxon>Acereae</taxon>
        <taxon>Acer</taxon>
    </lineage>
</organism>
<reference evidence="2" key="2">
    <citation type="submission" date="2023-06" db="EMBL/GenBank/DDBJ databases">
        <authorList>
            <person name="Swenson N.G."/>
            <person name="Wegrzyn J.L."/>
            <person name="Mcevoy S.L."/>
        </authorList>
    </citation>
    <scope>NUCLEOTIDE SEQUENCE</scope>
    <source>
        <strain evidence="2">NS2018</strain>
        <tissue evidence="2">Leaf</tissue>
    </source>
</reference>
<dbReference type="EMBL" id="JAUESC010000001">
    <property type="protein sequence ID" value="KAK0607905.1"/>
    <property type="molecule type" value="Genomic_DNA"/>
</dbReference>
<feature type="compositionally biased region" description="Polar residues" evidence="1">
    <location>
        <begin position="20"/>
        <end position="33"/>
    </location>
</feature>
<protein>
    <submittedName>
        <fullName evidence="2">Uncharacterized protein</fullName>
    </submittedName>
</protein>
<evidence type="ECO:0000313" key="2">
    <source>
        <dbReference type="EMBL" id="KAK0607905.1"/>
    </source>
</evidence>
<gene>
    <name evidence="2" type="ORF">LWI29_022407</name>
</gene>
<dbReference type="Proteomes" id="UP001168877">
    <property type="component" value="Unassembled WGS sequence"/>
</dbReference>